<dbReference type="InterPro" id="IPR003737">
    <property type="entry name" value="GlcNAc_PI_deacetylase-related"/>
</dbReference>
<sequence>MGTLVCFHAHPDDECIGTGGTIARAAQEGHRVVLVVATNGDHGEIPDGMANGVSLVDVRREETMKSAATLGIQRVVWLGYEDSGMTGWEQNKNPGAFCNADVHTAASALAEVLREENADVLTAYDWHGGYGHPDHIMVHKVGHAAAVLVPEVRLLEGTMNRDLIRRNIQMARDAGFLKEEEGFNPDGPADDGNPFGTPEAEINLRVDVTDFSARKRDAMRCHTSQLQENSFFLAMDDGAFAMMFGVEWFIEPGSTEPLRDGWIFA</sequence>
<evidence type="ECO:0000313" key="1">
    <source>
        <dbReference type="EMBL" id="CAB4642537.1"/>
    </source>
</evidence>
<dbReference type="AlphaFoldDB" id="A0A6J6JYP7"/>
<dbReference type="InterPro" id="IPR024078">
    <property type="entry name" value="LmbE-like_dom_sf"/>
</dbReference>
<accession>A0A6J6JYP7</accession>
<dbReference type="SUPFAM" id="SSF102588">
    <property type="entry name" value="LmbE-like"/>
    <property type="match status" value="1"/>
</dbReference>
<gene>
    <name evidence="1" type="ORF">UFOPK2169_00217</name>
</gene>
<proteinExistence type="predicted"/>
<reference evidence="1" key="1">
    <citation type="submission" date="2020-05" db="EMBL/GenBank/DDBJ databases">
        <authorList>
            <person name="Chiriac C."/>
            <person name="Salcher M."/>
            <person name="Ghai R."/>
            <person name="Kavagutti S V."/>
        </authorList>
    </citation>
    <scope>NUCLEOTIDE SEQUENCE</scope>
</reference>
<dbReference type="EMBL" id="CAEZWE010000004">
    <property type="protein sequence ID" value="CAB4642537.1"/>
    <property type="molecule type" value="Genomic_DNA"/>
</dbReference>
<dbReference type="Pfam" id="PF02585">
    <property type="entry name" value="PIG-L"/>
    <property type="match status" value="1"/>
</dbReference>
<protein>
    <submittedName>
        <fullName evidence="1">Unannotated protein</fullName>
    </submittedName>
</protein>
<dbReference type="Gene3D" id="3.40.50.10320">
    <property type="entry name" value="LmbE-like"/>
    <property type="match status" value="1"/>
</dbReference>
<dbReference type="PANTHER" id="PTHR12993">
    <property type="entry name" value="N-ACETYLGLUCOSAMINYL-PHOSPHATIDYLINOSITOL DE-N-ACETYLASE-RELATED"/>
    <property type="match status" value="1"/>
</dbReference>
<dbReference type="PANTHER" id="PTHR12993:SF26">
    <property type="entry name" value="1D-MYO-INOSITOL 2-ACETAMIDO-2-DEOXY-ALPHA-D-GLUCOPYRANOSIDE DEACETYLASE"/>
    <property type="match status" value="1"/>
</dbReference>
<dbReference type="GO" id="GO:0016811">
    <property type="term" value="F:hydrolase activity, acting on carbon-nitrogen (but not peptide) bonds, in linear amides"/>
    <property type="evidence" value="ECO:0007669"/>
    <property type="project" value="TreeGrafter"/>
</dbReference>
<organism evidence="1">
    <name type="scientific">freshwater metagenome</name>
    <dbReference type="NCBI Taxonomy" id="449393"/>
    <lineage>
        <taxon>unclassified sequences</taxon>
        <taxon>metagenomes</taxon>
        <taxon>ecological metagenomes</taxon>
    </lineage>
</organism>
<name>A0A6J6JYP7_9ZZZZ</name>